<name>A0A9Q0H8V3_9MAGN</name>
<feature type="region of interest" description="Disordered" evidence="1">
    <location>
        <begin position="112"/>
        <end position="132"/>
    </location>
</feature>
<protein>
    <submittedName>
        <fullName evidence="2">Uncharacterized protein</fullName>
    </submittedName>
</protein>
<dbReference type="Proteomes" id="UP001141806">
    <property type="component" value="Unassembled WGS sequence"/>
</dbReference>
<evidence type="ECO:0000313" key="3">
    <source>
        <dbReference type="Proteomes" id="UP001141806"/>
    </source>
</evidence>
<dbReference type="EMBL" id="JAMYWD010000009">
    <property type="protein sequence ID" value="KAJ4960761.1"/>
    <property type="molecule type" value="Genomic_DNA"/>
</dbReference>
<gene>
    <name evidence="2" type="ORF">NE237_020671</name>
</gene>
<reference evidence="2" key="1">
    <citation type="journal article" date="2023" name="Plant J.">
        <title>The genome of the king protea, Protea cynaroides.</title>
        <authorList>
            <person name="Chang J."/>
            <person name="Duong T.A."/>
            <person name="Schoeman C."/>
            <person name="Ma X."/>
            <person name="Roodt D."/>
            <person name="Barker N."/>
            <person name="Li Z."/>
            <person name="Van de Peer Y."/>
            <person name="Mizrachi E."/>
        </authorList>
    </citation>
    <scope>NUCLEOTIDE SEQUENCE</scope>
    <source>
        <tissue evidence="2">Young leaves</tissue>
    </source>
</reference>
<dbReference type="AlphaFoldDB" id="A0A9Q0H8V3"/>
<evidence type="ECO:0000256" key="1">
    <source>
        <dbReference type="SAM" id="MobiDB-lite"/>
    </source>
</evidence>
<keyword evidence="3" id="KW-1185">Reference proteome</keyword>
<comment type="caution">
    <text evidence="2">The sequence shown here is derived from an EMBL/GenBank/DDBJ whole genome shotgun (WGS) entry which is preliminary data.</text>
</comment>
<sequence length="220" mass="24029">MPRSSLQSTIIPPYLNPFDPIANLLENIDNISLSNPVDLPANLKPASMPKSHPTELLSDPFSKSAEHLVDLDKQGSSNPSPLLSSSLVDTSGPCGNLSSMHTLGSAELADIQTLDPGDDNGDSEVESPRSDAWGCNDPSKLKAIRGRIKKSKCSFFILLDSKLKEERIDMKCNLIANQWMSIHNCSPTGTARLLVGWDPKVCTVVRSLLILRLFIAEFQF</sequence>
<organism evidence="2 3">
    <name type="scientific">Protea cynaroides</name>
    <dbReference type="NCBI Taxonomy" id="273540"/>
    <lineage>
        <taxon>Eukaryota</taxon>
        <taxon>Viridiplantae</taxon>
        <taxon>Streptophyta</taxon>
        <taxon>Embryophyta</taxon>
        <taxon>Tracheophyta</taxon>
        <taxon>Spermatophyta</taxon>
        <taxon>Magnoliopsida</taxon>
        <taxon>Proteales</taxon>
        <taxon>Proteaceae</taxon>
        <taxon>Protea</taxon>
    </lineage>
</organism>
<accession>A0A9Q0H8V3</accession>
<feature type="compositionally biased region" description="Acidic residues" evidence="1">
    <location>
        <begin position="116"/>
        <end position="125"/>
    </location>
</feature>
<proteinExistence type="predicted"/>
<evidence type="ECO:0000313" key="2">
    <source>
        <dbReference type="EMBL" id="KAJ4960761.1"/>
    </source>
</evidence>